<gene>
    <name evidence="2" type="ORF">C8R41DRAFT_713506</name>
</gene>
<accession>A0ABQ8VGR6</accession>
<protein>
    <recommendedName>
        <fullName evidence="1">DUF6570 domain-containing protein</fullName>
    </recommendedName>
</protein>
<feature type="domain" description="DUF6570" evidence="1">
    <location>
        <begin position="101"/>
        <end position="165"/>
    </location>
</feature>
<evidence type="ECO:0000313" key="2">
    <source>
        <dbReference type="EMBL" id="KAJ4491058.1"/>
    </source>
</evidence>
<dbReference type="EMBL" id="JANVFT010000042">
    <property type="protein sequence ID" value="KAJ4491058.1"/>
    <property type="molecule type" value="Genomic_DNA"/>
</dbReference>
<sequence length="170" mass="18661">FPPPPLSDSQLATVIKNWCDASSADHFEESGCSVCGQLTLKKDLSPLSHVKNCLHILEAEGVTREPRQESTDPIQELKGPVLDLSAGDNICNSCRASLRSGKVPRLALCNGLWLGNVPNVLQGLTFYEKMLISRVRYTKNFVRVQKGGGIHSKMVSNVIAFENPIPLIYD</sequence>
<proteinExistence type="predicted"/>
<feature type="non-terminal residue" evidence="2">
    <location>
        <position position="170"/>
    </location>
</feature>
<keyword evidence="3" id="KW-1185">Reference proteome</keyword>
<comment type="caution">
    <text evidence="2">The sequence shown here is derived from an EMBL/GenBank/DDBJ whole genome shotgun (WGS) entry which is preliminary data.</text>
</comment>
<dbReference type="Proteomes" id="UP001150217">
    <property type="component" value="Unassembled WGS sequence"/>
</dbReference>
<feature type="non-terminal residue" evidence="2">
    <location>
        <position position="1"/>
    </location>
</feature>
<organism evidence="2 3">
    <name type="scientific">Lentinula lateritia</name>
    <dbReference type="NCBI Taxonomy" id="40482"/>
    <lineage>
        <taxon>Eukaryota</taxon>
        <taxon>Fungi</taxon>
        <taxon>Dikarya</taxon>
        <taxon>Basidiomycota</taxon>
        <taxon>Agaricomycotina</taxon>
        <taxon>Agaricomycetes</taxon>
        <taxon>Agaricomycetidae</taxon>
        <taxon>Agaricales</taxon>
        <taxon>Marasmiineae</taxon>
        <taxon>Omphalotaceae</taxon>
        <taxon>Lentinula</taxon>
    </lineage>
</organism>
<reference evidence="2" key="1">
    <citation type="submission" date="2022-08" db="EMBL/GenBank/DDBJ databases">
        <title>A Global Phylogenomic Analysis of the Shiitake Genus Lentinula.</title>
        <authorList>
            <consortium name="DOE Joint Genome Institute"/>
            <person name="Sierra-Patev S."/>
            <person name="Min B."/>
            <person name="Naranjo-Ortiz M."/>
            <person name="Looney B."/>
            <person name="Konkel Z."/>
            <person name="Slot J.C."/>
            <person name="Sakamoto Y."/>
            <person name="Steenwyk J.L."/>
            <person name="Rokas A."/>
            <person name="Carro J."/>
            <person name="Camarero S."/>
            <person name="Ferreira P."/>
            <person name="Molpeceres G."/>
            <person name="Ruiz-Duenas F.J."/>
            <person name="Serrano A."/>
            <person name="Henrissat B."/>
            <person name="Drula E."/>
            <person name="Hughes K.W."/>
            <person name="Mata J.L."/>
            <person name="Ishikawa N.K."/>
            <person name="Vargas-Isla R."/>
            <person name="Ushijima S."/>
            <person name="Smith C.A."/>
            <person name="Ahrendt S."/>
            <person name="Andreopoulos W."/>
            <person name="He G."/>
            <person name="Labutti K."/>
            <person name="Lipzen A."/>
            <person name="Ng V."/>
            <person name="Riley R."/>
            <person name="Sandor L."/>
            <person name="Barry K."/>
            <person name="Martinez A.T."/>
            <person name="Xiao Y."/>
            <person name="Gibbons J.G."/>
            <person name="Terashima K."/>
            <person name="Grigoriev I.V."/>
            <person name="Hibbett D.S."/>
        </authorList>
    </citation>
    <scope>NUCLEOTIDE SEQUENCE</scope>
    <source>
        <strain evidence="2">RHP3577 ss4</strain>
    </source>
</reference>
<evidence type="ECO:0000313" key="3">
    <source>
        <dbReference type="Proteomes" id="UP001150217"/>
    </source>
</evidence>
<evidence type="ECO:0000259" key="1">
    <source>
        <dbReference type="Pfam" id="PF20209"/>
    </source>
</evidence>
<dbReference type="Pfam" id="PF20209">
    <property type="entry name" value="DUF6570"/>
    <property type="match status" value="1"/>
</dbReference>
<dbReference type="InterPro" id="IPR046700">
    <property type="entry name" value="DUF6570"/>
</dbReference>
<name>A0ABQ8VGR6_9AGAR</name>